<comment type="caution">
    <text evidence="15">The sequence shown here is derived from an EMBL/GenBank/DDBJ whole genome shotgun (WGS) entry which is preliminary data.</text>
</comment>
<protein>
    <recommendedName>
        <fullName evidence="13">Probable protein kinase UbiB</fullName>
        <ecNumber evidence="13">2.7.-.-</ecNumber>
    </recommendedName>
    <alternativeName>
        <fullName evidence="13">Ubiquinone biosynthesis protein UbiB</fullName>
    </alternativeName>
</protein>
<keyword evidence="15" id="KW-0830">Ubiquinone</keyword>
<feature type="domain" description="ABC1 atypical kinase-like" evidence="14">
    <location>
        <begin position="87"/>
        <end position="340"/>
    </location>
</feature>
<dbReference type="RefSeq" id="WP_061165514.1">
    <property type="nucleotide sequence ID" value="NZ_FCOA02000001.1"/>
</dbReference>
<comment type="similarity">
    <text evidence="13">Belongs to the ABC1 family. UbiB subfamily.</text>
</comment>
<comment type="pathway">
    <text evidence="1 13">Cofactor biosynthesis; ubiquinone biosynthesis [regulation].</text>
</comment>
<dbReference type="STRING" id="1777140.AWB79_00201"/>
<keyword evidence="7 13" id="KW-0812">Transmembrane</keyword>
<keyword evidence="10 13" id="KW-0067">ATP-binding</keyword>
<dbReference type="SUPFAM" id="SSF56112">
    <property type="entry name" value="Protein kinase-like (PK-like)"/>
    <property type="match status" value="1"/>
</dbReference>
<evidence type="ECO:0000256" key="4">
    <source>
        <dbReference type="ARBA" id="ARBA00022519"/>
    </source>
</evidence>
<dbReference type="NCBIfam" id="NF003404">
    <property type="entry name" value="PRK04750.1"/>
    <property type="match status" value="1"/>
</dbReference>
<sequence length="524" mass="59688">MRFLRFLKIFFTIVRFGLDELVMSGIDDGRVRFLMRITTFGRRFNVERGIRLRLALESLGPIFVKFGQVLSTRRDLLPVDIADELAKLQDRVPPFDSAVAVSIIEKSLGAAIDELFDDFERVPVASASIAQVHFAKIKNGEHAGKAVAVKVLRPGMLPVIDSDLALLRDIAIWAERLWADGRRLKPREVVAEFDKYLHDELDLMREAANGSQLRRNFQGLDLLLVPEMYWDLSAPTVLVMERMVGVPISQVETLRAAGVDIPKLAREGVEIFFTQVFRDGFFHADMHPGNIQVSLDPATFGRYIALDFGIVGALSDFDKNYLAQNFLAFFKRDYHRVATLHLESGWVPPTTRVEELESAIRAVCEPYFDRALKDISLGQVLMRLFSTSRRFNVEIQPQLVLLQKTMLNVEGLGRSLDPELDLWKTAKPYLERWMNEQIGWRGWYERLQMEAPQWSKTIPQLPRLIHHILAQHHDAPRASSDETMRQLLAEQKRTNRLLITLLALGLIGMAGAGVVIAQFWLGHP</sequence>
<dbReference type="EC" id="2.7.-.-" evidence="13"/>
<keyword evidence="6 13" id="KW-0831">Ubiquinone biosynthesis</keyword>
<comment type="similarity">
    <text evidence="2">Belongs to the protein kinase superfamily. ADCK protein kinase family.</text>
</comment>
<evidence type="ECO:0000256" key="7">
    <source>
        <dbReference type="ARBA" id="ARBA00022692"/>
    </source>
</evidence>
<comment type="subcellular location">
    <subcellularLocation>
        <location evidence="13">Cell membrane</location>
        <topology evidence="13">Single-pass membrane protein</topology>
    </subcellularLocation>
</comment>
<keyword evidence="8 13" id="KW-0547">Nucleotide-binding</keyword>
<evidence type="ECO:0000256" key="5">
    <source>
        <dbReference type="ARBA" id="ARBA00022679"/>
    </source>
</evidence>
<dbReference type="GO" id="GO:0005886">
    <property type="term" value="C:plasma membrane"/>
    <property type="evidence" value="ECO:0007669"/>
    <property type="project" value="UniProtKB-SubCell"/>
</dbReference>
<evidence type="ECO:0000256" key="9">
    <source>
        <dbReference type="ARBA" id="ARBA00022777"/>
    </source>
</evidence>
<dbReference type="PANTHER" id="PTHR10566:SF113">
    <property type="entry name" value="PROTEIN ACTIVITY OF BC1 COMPLEX KINASE 7, CHLOROPLASTIC"/>
    <property type="match status" value="1"/>
</dbReference>
<feature type="binding site" evidence="13">
    <location>
        <begin position="124"/>
        <end position="132"/>
    </location>
    <ligand>
        <name>ATP</name>
        <dbReference type="ChEBI" id="CHEBI:30616"/>
    </ligand>
</feature>
<dbReference type="UniPathway" id="UPA00232"/>
<evidence type="ECO:0000256" key="8">
    <source>
        <dbReference type="ARBA" id="ARBA00022741"/>
    </source>
</evidence>
<keyword evidence="3 13" id="KW-1003">Cell membrane</keyword>
<dbReference type="GO" id="GO:0004672">
    <property type="term" value="F:protein kinase activity"/>
    <property type="evidence" value="ECO:0007669"/>
    <property type="project" value="UniProtKB-UniRule"/>
</dbReference>
<evidence type="ECO:0000256" key="12">
    <source>
        <dbReference type="ARBA" id="ARBA00023136"/>
    </source>
</evidence>
<dbReference type="GO" id="GO:0005524">
    <property type="term" value="F:ATP binding"/>
    <property type="evidence" value="ECO:0007669"/>
    <property type="project" value="UniProtKB-KW"/>
</dbReference>
<evidence type="ECO:0000256" key="11">
    <source>
        <dbReference type="ARBA" id="ARBA00022989"/>
    </source>
</evidence>
<dbReference type="InterPro" id="IPR011009">
    <property type="entry name" value="Kinase-like_dom_sf"/>
</dbReference>
<dbReference type="EMBL" id="FCOA02000001">
    <property type="protein sequence ID" value="SAK40124.1"/>
    <property type="molecule type" value="Genomic_DNA"/>
</dbReference>
<dbReference type="InterPro" id="IPR010232">
    <property type="entry name" value="UbiB"/>
</dbReference>
<evidence type="ECO:0000313" key="16">
    <source>
        <dbReference type="Proteomes" id="UP000054851"/>
    </source>
</evidence>
<feature type="active site" description="Proton acceptor" evidence="13">
    <location>
        <position position="285"/>
    </location>
</feature>
<dbReference type="OrthoDB" id="9795390at2"/>
<dbReference type="HAMAP" id="MF_00414">
    <property type="entry name" value="UbiB"/>
    <property type="match status" value="1"/>
</dbReference>
<keyword evidence="16" id="KW-1185">Reference proteome</keyword>
<evidence type="ECO:0000256" key="1">
    <source>
        <dbReference type="ARBA" id="ARBA00005020"/>
    </source>
</evidence>
<name>A0A157Z3L8_9BURK</name>
<dbReference type="Proteomes" id="UP000054851">
    <property type="component" value="Unassembled WGS sequence"/>
</dbReference>
<keyword evidence="4" id="KW-0997">Cell inner membrane</keyword>
<dbReference type="InterPro" id="IPR004147">
    <property type="entry name" value="ABC1_dom"/>
</dbReference>
<dbReference type="InterPro" id="IPR045308">
    <property type="entry name" value="UbiB_bact"/>
</dbReference>
<comment type="function">
    <text evidence="13">Is probably a protein kinase regulator of UbiI activity which is involved in aerobic coenzyme Q (ubiquinone) biosynthesis.</text>
</comment>
<dbReference type="PANTHER" id="PTHR10566">
    <property type="entry name" value="CHAPERONE-ACTIVITY OF BC1 COMPLEX CABC1 -RELATED"/>
    <property type="match status" value="1"/>
</dbReference>
<dbReference type="Pfam" id="PF03109">
    <property type="entry name" value="ABC1"/>
    <property type="match status" value="1"/>
</dbReference>
<accession>A0A157Z3L8</accession>
<dbReference type="InterPro" id="IPR050154">
    <property type="entry name" value="UbiB_kinase"/>
</dbReference>
<keyword evidence="11 13" id="KW-1133">Transmembrane helix</keyword>
<proteinExistence type="inferred from homology"/>
<evidence type="ECO:0000256" key="13">
    <source>
        <dbReference type="HAMAP-Rule" id="MF_00414"/>
    </source>
</evidence>
<dbReference type="NCBIfam" id="TIGR01982">
    <property type="entry name" value="UbiB"/>
    <property type="match status" value="1"/>
</dbReference>
<keyword evidence="9 13" id="KW-0418">Kinase</keyword>
<evidence type="ECO:0000259" key="14">
    <source>
        <dbReference type="Pfam" id="PF03109"/>
    </source>
</evidence>
<comment type="caution">
    <text evidence="13">Lacks conserved residue(s) required for the propagation of feature annotation.</text>
</comment>
<evidence type="ECO:0000256" key="10">
    <source>
        <dbReference type="ARBA" id="ARBA00022840"/>
    </source>
</evidence>
<organism evidence="15 16">
    <name type="scientific">Caballeronia hypogeia</name>
    <dbReference type="NCBI Taxonomy" id="1777140"/>
    <lineage>
        <taxon>Bacteria</taxon>
        <taxon>Pseudomonadati</taxon>
        <taxon>Pseudomonadota</taxon>
        <taxon>Betaproteobacteria</taxon>
        <taxon>Burkholderiales</taxon>
        <taxon>Burkholderiaceae</taxon>
        <taxon>Caballeronia</taxon>
    </lineage>
</organism>
<feature type="transmembrane region" description="Helical" evidence="13">
    <location>
        <begin position="497"/>
        <end position="521"/>
    </location>
</feature>
<dbReference type="GO" id="GO:0006744">
    <property type="term" value="P:ubiquinone biosynthetic process"/>
    <property type="evidence" value="ECO:0007669"/>
    <property type="project" value="UniProtKB-UniPathway"/>
</dbReference>
<reference evidence="15" key="1">
    <citation type="submission" date="2016-01" db="EMBL/GenBank/DDBJ databases">
        <authorList>
            <person name="Peeters C."/>
        </authorList>
    </citation>
    <scope>NUCLEOTIDE SEQUENCE</scope>
    <source>
        <strain evidence="15">LMG 29322</strain>
    </source>
</reference>
<dbReference type="CDD" id="cd13972">
    <property type="entry name" value="UbiB"/>
    <property type="match status" value="1"/>
</dbReference>
<keyword evidence="5 13" id="KW-0808">Transferase</keyword>
<evidence type="ECO:0000256" key="6">
    <source>
        <dbReference type="ARBA" id="ARBA00022688"/>
    </source>
</evidence>
<evidence type="ECO:0000313" key="15">
    <source>
        <dbReference type="EMBL" id="SAK40124.1"/>
    </source>
</evidence>
<dbReference type="AlphaFoldDB" id="A0A157Z3L8"/>
<evidence type="ECO:0000256" key="3">
    <source>
        <dbReference type="ARBA" id="ARBA00022475"/>
    </source>
</evidence>
<feature type="binding site" evidence="13">
    <location>
        <position position="150"/>
    </location>
    <ligand>
        <name>ATP</name>
        <dbReference type="ChEBI" id="CHEBI:30616"/>
    </ligand>
</feature>
<keyword evidence="12 13" id="KW-0472">Membrane</keyword>
<evidence type="ECO:0000256" key="2">
    <source>
        <dbReference type="ARBA" id="ARBA00009670"/>
    </source>
</evidence>
<dbReference type="GO" id="GO:0010795">
    <property type="term" value="P:regulation of ubiquinone biosynthetic process"/>
    <property type="evidence" value="ECO:0007669"/>
    <property type="project" value="UniProtKB-UniRule"/>
</dbReference>
<gene>
    <name evidence="13" type="primary">ubiB</name>
    <name evidence="15" type="ORF">AWB79_00201</name>
</gene>